<feature type="compositionally biased region" description="Pro residues" evidence="1">
    <location>
        <begin position="164"/>
        <end position="173"/>
    </location>
</feature>
<dbReference type="EMBL" id="CM017701">
    <property type="protein sequence ID" value="TYG83815.1"/>
    <property type="molecule type" value="Genomic_DNA"/>
</dbReference>
<keyword evidence="3" id="KW-1185">Reference proteome</keyword>
<reference evidence="2 3" key="1">
    <citation type="submission" date="2019-06" db="EMBL/GenBank/DDBJ databases">
        <title>WGS assembly of Gossypium darwinii.</title>
        <authorList>
            <person name="Chen Z.J."/>
            <person name="Sreedasyam A."/>
            <person name="Ando A."/>
            <person name="Song Q."/>
            <person name="De L."/>
            <person name="Hulse-Kemp A."/>
            <person name="Ding M."/>
            <person name="Ye W."/>
            <person name="Kirkbride R."/>
            <person name="Jenkins J."/>
            <person name="Plott C."/>
            <person name="Lovell J."/>
            <person name="Lin Y.-M."/>
            <person name="Vaughn R."/>
            <person name="Liu B."/>
            <person name="Li W."/>
            <person name="Simpson S."/>
            <person name="Scheffler B."/>
            <person name="Saski C."/>
            <person name="Grover C."/>
            <person name="Hu G."/>
            <person name="Conover J."/>
            <person name="Carlson J."/>
            <person name="Shu S."/>
            <person name="Boston L."/>
            <person name="Williams M."/>
            <person name="Peterson D."/>
            <person name="Mcgee K."/>
            <person name="Jones D."/>
            <person name="Wendel J."/>
            <person name="Stelly D."/>
            <person name="Grimwood J."/>
            <person name="Schmutz J."/>
        </authorList>
    </citation>
    <scope>NUCLEOTIDE SEQUENCE [LARGE SCALE GENOMIC DNA]</scope>
    <source>
        <strain evidence="2">1808015.09</strain>
    </source>
</reference>
<dbReference type="Proteomes" id="UP000323506">
    <property type="component" value="Chromosome D01"/>
</dbReference>
<evidence type="ECO:0000256" key="1">
    <source>
        <dbReference type="SAM" id="MobiDB-lite"/>
    </source>
</evidence>
<gene>
    <name evidence="2" type="ORF">ES288_D01G198200v1</name>
</gene>
<proteinExistence type="predicted"/>
<feature type="region of interest" description="Disordered" evidence="1">
    <location>
        <begin position="152"/>
        <end position="173"/>
    </location>
</feature>
<feature type="region of interest" description="Disordered" evidence="1">
    <location>
        <begin position="72"/>
        <end position="105"/>
    </location>
</feature>
<name>A0A5D2DRV5_GOSDA</name>
<dbReference type="AlphaFoldDB" id="A0A5D2DRV5"/>
<organism evidence="2 3">
    <name type="scientific">Gossypium darwinii</name>
    <name type="common">Darwin's cotton</name>
    <name type="synonym">Gossypium barbadense var. darwinii</name>
    <dbReference type="NCBI Taxonomy" id="34276"/>
    <lineage>
        <taxon>Eukaryota</taxon>
        <taxon>Viridiplantae</taxon>
        <taxon>Streptophyta</taxon>
        <taxon>Embryophyta</taxon>
        <taxon>Tracheophyta</taxon>
        <taxon>Spermatophyta</taxon>
        <taxon>Magnoliopsida</taxon>
        <taxon>eudicotyledons</taxon>
        <taxon>Gunneridae</taxon>
        <taxon>Pentapetalae</taxon>
        <taxon>rosids</taxon>
        <taxon>malvids</taxon>
        <taxon>Malvales</taxon>
        <taxon>Malvaceae</taxon>
        <taxon>Malvoideae</taxon>
        <taxon>Gossypium</taxon>
    </lineage>
</organism>
<feature type="compositionally biased region" description="Pro residues" evidence="1">
    <location>
        <begin position="81"/>
        <end position="91"/>
    </location>
</feature>
<accession>A0A5D2DRV5</accession>
<protein>
    <submittedName>
        <fullName evidence="2">Uncharacterized protein</fullName>
    </submittedName>
</protein>
<sequence length="173" mass="18924">MSSPIGLNPSYANGPACLGLSSPGPPSFSFNGPFILASSSFDCAKPADGMREIKLEKDNLFLKSLSFWKNPSDPTASFSPKKPPLNPPKSPPKTSSTINGENLDPKVFFPNFATPLTRESRWPPLISSRPTSTARNQLSFLYHLHRHYLRRMPLPHPQSSLKPDSPPPTGTTP</sequence>
<evidence type="ECO:0000313" key="2">
    <source>
        <dbReference type="EMBL" id="TYG83815.1"/>
    </source>
</evidence>
<evidence type="ECO:0000313" key="3">
    <source>
        <dbReference type="Proteomes" id="UP000323506"/>
    </source>
</evidence>